<dbReference type="EMBL" id="CP001999">
    <property type="protein sequence ID" value="ADG93527.1"/>
    <property type="molecule type" value="Genomic_DNA"/>
</dbReference>
<accession>D5V1U3</accession>
<dbReference type="GO" id="GO:0009244">
    <property type="term" value="P:lipopolysaccharide core region biosynthetic process"/>
    <property type="evidence" value="ECO:0007669"/>
    <property type="project" value="TreeGrafter"/>
</dbReference>
<keyword evidence="14" id="KW-1133">Transmembrane helix</keyword>
<dbReference type="NCBIfam" id="TIGR00682">
    <property type="entry name" value="lpxK"/>
    <property type="match status" value="1"/>
</dbReference>
<comment type="function">
    <text evidence="1 13">Transfers the gamma-phosphate of ATP to the 4'-position of a tetraacyldisaccharide 1-phosphate intermediate (termed DS-1-P) to form tetraacyldisaccharide 1,4'-bis-phosphate (lipid IVA).</text>
</comment>
<dbReference type="GO" id="GO:0005524">
    <property type="term" value="F:ATP binding"/>
    <property type="evidence" value="ECO:0007669"/>
    <property type="project" value="UniProtKB-UniRule"/>
</dbReference>
<evidence type="ECO:0000256" key="12">
    <source>
        <dbReference type="ARBA" id="ARBA00029757"/>
    </source>
</evidence>
<evidence type="ECO:0000256" key="10">
    <source>
        <dbReference type="ARBA" id="ARBA00022840"/>
    </source>
</evidence>
<evidence type="ECO:0000256" key="14">
    <source>
        <dbReference type="SAM" id="Phobius"/>
    </source>
</evidence>
<evidence type="ECO:0000256" key="1">
    <source>
        <dbReference type="ARBA" id="ARBA00002274"/>
    </source>
</evidence>
<dbReference type="GO" id="GO:0009029">
    <property type="term" value="F:lipid-A 4'-kinase activity"/>
    <property type="evidence" value="ECO:0007669"/>
    <property type="project" value="UniProtKB-UniRule"/>
</dbReference>
<evidence type="ECO:0000256" key="6">
    <source>
        <dbReference type="ARBA" id="ARBA00022556"/>
    </source>
</evidence>
<keyword evidence="14" id="KW-0812">Transmembrane</keyword>
<dbReference type="PANTHER" id="PTHR42724:SF1">
    <property type="entry name" value="TETRAACYLDISACCHARIDE 4'-KINASE, MITOCHONDRIAL-RELATED"/>
    <property type="match status" value="1"/>
</dbReference>
<evidence type="ECO:0000256" key="11">
    <source>
        <dbReference type="ARBA" id="ARBA00023098"/>
    </source>
</evidence>
<dbReference type="PANTHER" id="PTHR42724">
    <property type="entry name" value="TETRAACYLDISACCHARIDE 4'-KINASE"/>
    <property type="match status" value="1"/>
</dbReference>
<dbReference type="Proteomes" id="UP000000939">
    <property type="component" value="Chromosome"/>
</dbReference>
<reference evidence="15 16" key="1">
    <citation type="journal article" date="2010" name="Stand. Genomic Sci.">
        <title>Complete genome sequence of Arcobacter nitrofigilis type strain (CI).</title>
        <authorList>
            <person name="Pati A."/>
            <person name="Gronow S."/>
            <person name="Lapidus A."/>
            <person name="Copeland A."/>
            <person name="Glavina Del Rio T."/>
            <person name="Nolan M."/>
            <person name="Lucas S."/>
            <person name="Tice H."/>
            <person name="Cheng J.F."/>
            <person name="Han C."/>
            <person name="Chertkov O."/>
            <person name="Bruce D."/>
            <person name="Tapia R."/>
            <person name="Goodwin L."/>
            <person name="Pitluck S."/>
            <person name="Liolios K."/>
            <person name="Ivanova N."/>
            <person name="Mavromatis K."/>
            <person name="Chen A."/>
            <person name="Palaniappan K."/>
            <person name="Land M."/>
            <person name="Hauser L."/>
            <person name="Chang Y.J."/>
            <person name="Jeffries C.D."/>
            <person name="Detter J.C."/>
            <person name="Rohde M."/>
            <person name="Goker M."/>
            <person name="Bristow J."/>
            <person name="Eisen J.A."/>
            <person name="Markowitz V."/>
            <person name="Hugenholtz P."/>
            <person name="Klenk H.P."/>
            <person name="Kyrpides N.C."/>
        </authorList>
    </citation>
    <scope>NUCLEOTIDE SEQUENCE [LARGE SCALE GENOMIC DNA]</scope>
    <source>
        <strain evidence="16">ATCC 33309 / DSM 7299 / CCUG 15893 / LMG 7604 / NCTC 12251 / CI</strain>
    </source>
</reference>
<dbReference type="SUPFAM" id="SSF52540">
    <property type="entry name" value="P-loop containing nucleoside triphosphate hydrolases"/>
    <property type="match status" value="1"/>
</dbReference>
<evidence type="ECO:0000256" key="2">
    <source>
        <dbReference type="ARBA" id="ARBA00004870"/>
    </source>
</evidence>
<evidence type="ECO:0000256" key="5">
    <source>
        <dbReference type="ARBA" id="ARBA00022516"/>
    </source>
</evidence>
<gene>
    <name evidence="13" type="primary">lpxK</name>
    <name evidence="15" type="ordered locus">Arnit_1873</name>
</gene>
<keyword evidence="9 13" id="KW-0418">Kinase</keyword>
<keyword evidence="16" id="KW-1185">Reference proteome</keyword>
<name>D5V1U3_ARCNC</name>
<keyword evidence="5 13" id="KW-0444">Lipid biosynthesis</keyword>
<sequence length="319" mass="36389">MLKQKFNIWIEEYLFFPTLFQKIISFLLIPFTLIYMIIIAFKRMSSSRKLDFAIPIISIGNIVVGGSGKTPITIALAKDKEDVAVILRGYGRKSQGLYVISQNGKILEDVSVSGDEAMLLANSLPTASVIVSEDRIKAILKAKELGCKLVFLDDGFSKYHINKFDILLRPYKEPENIFCLPSGGYREPKMMYSTANMVLKEGIDFKRVVKFKKEGKLLDELPSKIVILTAISKAKRLLDFVPSSCELVSFPDHYNFTKVDIEVVEKSYKDFTILTTAKDFVKLEKFHIKNLVLMDLEIEFRADIDFSSLEKYIKGKKYK</sequence>
<dbReference type="Pfam" id="PF02606">
    <property type="entry name" value="LpxK"/>
    <property type="match status" value="1"/>
</dbReference>
<keyword evidence="14" id="KW-0472">Membrane</keyword>
<protein>
    <recommendedName>
        <fullName evidence="4 13">Tetraacyldisaccharide 4'-kinase</fullName>
        <ecNumber evidence="3 13">2.7.1.130</ecNumber>
    </recommendedName>
    <alternativeName>
        <fullName evidence="12 13">Lipid A 4'-kinase</fullName>
    </alternativeName>
</protein>
<dbReference type="eggNOG" id="COG1663">
    <property type="taxonomic scope" value="Bacteria"/>
</dbReference>
<evidence type="ECO:0000313" key="15">
    <source>
        <dbReference type="EMBL" id="ADG93527.1"/>
    </source>
</evidence>
<keyword evidence="10 13" id="KW-0067">ATP-binding</keyword>
<dbReference type="STRING" id="572480.Arnit_1873"/>
<keyword evidence="8 13" id="KW-0547">Nucleotide-binding</keyword>
<dbReference type="AlphaFoldDB" id="D5V1U3"/>
<evidence type="ECO:0000313" key="16">
    <source>
        <dbReference type="Proteomes" id="UP000000939"/>
    </source>
</evidence>
<dbReference type="KEGG" id="ant:Arnit_1873"/>
<comment type="pathway">
    <text evidence="2 13">Glycolipid biosynthesis; lipid IV(A) biosynthesis; lipid IV(A) from (3R)-3-hydroxytetradecanoyl-[acyl-carrier-protein] and UDP-N-acetyl-alpha-D-glucosamine: step 6/6.</text>
</comment>
<dbReference type="InterPro" id="IPR003758">
    <property type="entry name" value="LpxK"/>
</dbReference>
<dbReference type="GO" id="GO:0009245">
    <property type="term" value="P:lipid A biosynthetic process"/>
    <property type="evidence" value="ECO:0007669"/>
    <property type="project" value="UniProtKB-UniRule"/>
</dbReference>
<evidence type="ECO:0000256" key="7">
    <source>
        <dbReference type="ARBA" id="ARBA00022679"/>
    </source>
</evidence>
<keyword evidence="6 13" id="KW-0441">Lipid A biosynthesis</keyword>
<feature type="transmembrane region" description="Helical" evidence="14">
    <location>
        <begin position="20"/>
        <end position="41"/>
    </location>
</feature>
<comment type="similarity">
    <text evidence="13">Belongs to the LpxK family.</text>
</comment>
<evidence type="ECO:0000256" key="3">
    <source>
        <dbReference type="ARBA" id="ARBA00012071"/>
    </source>
</evidence>
<organism evidence="15 16">
    <name type="scientific">Arcobacter nitrofigilis (strain ATCC 33309 / DSM 7299 / CCUG 15893 / LMG 7604 / NCTC 12251 / CI)</name>
    <name type="common">Campylobacter nitrofigilis</name>
    <dbReference type="NCBI Taxonomy" id="572480"/>
    <lineage>
        <taxon>Bacteria</taxon>
        <taxon>Pseudomonadati</taxon>
        <taxon>Campylobacterota</taxon>
        <taxon>Epsilonproteobacteria</taxon>
        <taxon>Campylobacterales</taxon>
        <taxon>Arcobacteraceae</taxon>
        <taxon>Arcobacter</taxon>
    </lineage>
</organism>
<feature type="binding site" evidence="13">
    <location>
        <begin position="63"/>
        <end position="70"/>
    </location>
    <ligand>
        <name>ATP</name>
        <dbReference type="ChEBI" id="CHEBI:30616"/>
    </ligand>
</feature>
<evidence type="ECO:0000256" key="8">
    <source>
        <dbReference type="ARBA" id="ARBA00022741"/>
    </source>
</evidence>
<dbReference type="UniPathway" id="UPA00359">
    <property type="reaction ID" value="UER00482"/>
</dbReference>
<dbReference type="GO" id="GO:0005886">
    <property type="term" value="C:plasma membrane"/>
    <property type="evidence" value="ECO:0007669"/>
    <property type="project" value="TreeGrafter"/>
</dbReference>
<evidence type="ECO:0000256" key="4">
    <source>
        <dbReference type="ARBA" id="ARBA00016436"/>
    </source>
</evidence>
<dbReference type="HAMAP" id="MF_00409">
    <property type="entry name" value="LpxK"/>
    <property type="match status" value="1"/>
</dbReference>
<comment type="catalytic activity">
    <reaction evidence="13">
        <text>a lipid A disaccharide + ATP = a lipid IVA + ADP + H(+)</text>
        <dbReference type="Rhea" id="RHEA:67840"/>
        <dbReference type="ChEBI" id="CHEBI:15378"/>
        <dbReference type="ChEBI" id="CHEBI:30616"/>
        <dbReference type="ChEBI" id="CHEBI:176343"/>
        <dbReference type="ChEBI" id="CHEBI:176425"/>
        <dbReference type="ChEBI" id="CHEBI:456216"/>
        <dbReference type="EC" id="2.7.1.130"/>
    </reaction>
</comment>
<dbReference type="NCBIfam" id="NF001892">
    <property type="entry name" value="PRK00652.1-5"/>
    <property type="match status" value="1"/>
</dbReference>
<evidence type="ECO:0000256" key="13">
    <source>
        <dbReference type="HAMAP-Rule" id="MF_00409"/>
    </source>
</evidence>
<keyword evidence="7 13" id="KW-0808">Transferase</keyword>
<keyword evidence="11 13" id="KW-0443">Lipid metabolism</keyword>
<dbReference type="InterPro" id="IPR027417">
    <property type="entry name" value="P-loop_NTPase"/>
</dbReference>
<evidence type="ECO:0000256" key="9">
    <source>
        <dbReference type="ARBA" id="ARBA00022777"/>
    </source>
</evidence>
<dbReference type="HOGENOM" id="CLU_038816_1_0_7"/>
<dbReference type="RefSeq" id="WP_013135672.1">
    <property type="nucleotide sequence ID" value="NC_014166.1"/>
</dbReference>
<proteinExistence type="inferred from homology"/>
<dbReference type="OrthoDB" id="9766423at2"/>
<dbReference type="EC" id="2.7.1.130" evidence="3 13"/>